<name>A0A2I7SEI2_9FLAO</name>
<sequence>MNLQTKIPLKKSSSHLIDYSSKVFLMGSCFSENIGDKLTYFKFQTKQNPFGIFFHPLAIHKLISRAISSAHYNDADVLFHNEQWHGFDAHSKLSNVSKEQLLKTLNTRLQETYNDLKSASHLVITLGTAWVYRYKETNQVVANCHKIPQKQFSKSLLSVHEIVEVLKSMEAQVRRVNEQVSIIYTVSPVRHLKDGFVENNRSKAHLTSAIHQFLDENEANMTSNSFYFPSYEIMMDELRDYRFYAEDMVHPNALAIQYIWNAFVDTWISKNALKTMDVIDGIQKSLQHRPFNEKSEAHQKFLQKLESKIVDVKNCYPYMSF</sequence>
<keyword evidence="3" id="KW-1185">Reference proteome</keyword>
<evidence type="ECO:0000313" key="3">
    <source>
        <dbReference type="Proteomes" id="UP000236592"/>
    </source>
</evidence>
<dbReference type="InterPro" id="IPR014982">
    <property type="entry name" value="GSCFA"/>
</dbReference>
<protein>
    <submittedName>
        <fullName evidence="2">GSCFA domain-containing protein</fullName>
    </submittedName>
</protein>
<feature type="domain" description="GSCFA" evidence="1">
    <location>
        <begin position="22"/>
        <end position="263"/>
    </location>
</feature>
<dbReference type="RefSeq" id="WP_102994423.1">
    <property type="nucleotide sequence ID" value="NZ_CP025938.1"/>
</dbReference>
<proteinExistence type="predicted"/>
<evidence type="ECO:0000259" key="1">
    <source>
        <dbReference type="Pfam" id="PF08885"/>
    </source>
</evidence>
<dbReference type="OrthoDB" id="9807687at2"/>
<dbReference type="EMBL" id="CP025938">
    <property type="protein sequence ID" value="AUS04311.1"/>
    <property type="molecule type" value="Genomic_DNA"/>
</dbReference>
<reference evidence="3" key="1">
    <citation type="submission" date="2018-01" db="EMBL/GenBank/DDBJ databases">
        <title>Complete genome of Tamlana sp. UJ94.</title>
        <authorList>
            <person name="Jung J."/>
            <person name="Chung D."/>
            <person name="Bae S.S."/>
            <person name="Baek K."/>
        </authorList>
    </citation>
    <scope>NUCLEOTIDE SEQUENCE [LARGE SCALE GENOMIC DNA]</scope>
    <source>
        <strain evidence="3">UJ94</strain>
    </source>
</reference>
<dbReference type="Pfam" id="PF08885">
    <property type="entry name" value="GSCFA"/>
    <property type="match status" value="1"/>
</dbReference>
<evidence type="ECO:0000313" key="2">
    <source>
        <dbReference type="EMBL" id="AUS04311.1"/>
    </source>
</evidence>
<dbReference type="AlphaFoldDB" id="A0A2I7SEI2"/>
<organism evidence="2 3">
    <name type="scientific">Pseudotamlana carrageenivorans</name>
    <dbReference type="NCBI Taxonomy" id="2069432"/>
    <lineage>
        <taxon>Bacteria</taxon>
        <taxon>Pseudomonadati</taxon>
        <taxon>Bacteroidota</taxon>
        <taxon>Flavobacteriia</taxon>
        <taxon>Flavobacteriales</taxon>
        <taxon>Flavobacteriaceae</taxon>
        <taxon>Pseudotamlana</taxon>
    </lineage>
</organism>
<accession>A0A2I7SEI2</accession>
<dbReference type="Proteomes" id="UP000236592">
    <property type="component" value="Chromosome"/>
</dbReference>
<dbReference type="SUPFAM" id="SSF52266">
    <property type="entry name" value="SGNH hydrolase"/>
    <property type="match status" value="1"/>
</dbReference>
<dbReference type="KEGG" id="taj:C1A40_01960"/>
<gene>
    <name evidence="2" type="ORF">C1A40_01960</name>
</gene>